<proteinExistence type="predicted"/>
<sequence length="87" mass="9583">MLFISRCNLGSTAKTGDEATFDSLANFRVLGNVMKSISSILSAISRSPMAYTRSSSAATLHMALRVRPSHSDCLPSYRSLERWKDIV</sequence>
<dbReference type="EMBL" id="LUEZ02000041">
    <property type="protein sequence ID" value="RDB25277.1"/>
    <property type="molecule type" value="Genomic_DNA"/>
</dbReference>
<comment type="caution">
    <text evidence="1">The sequence shown here is derived from an EMBL/GenBank/DDBJ whole genome shotgun (WGS) entry which is preliminary data.</text>
</comment>
<dbReference type="AlphaFoldDB" id="A0A369JXK9"/>
<organism evidence="1 2">
    <name type="scientific">Hypsizygus marmoreus</name>
    <name type="common">White beech mushroom</name>
    <name type="synonym">Agaricus marmoreus</name>
    <dbReference type="NCBI Taxonomy" id="39966"/>
    <lineage>
        <taxon>Eukaryota</taxon>
        <taxon>Fungi</taxon>
        <taxon>Dikarya</taxon>
        <taxon>Basidiomycota</taxon>
        <taxon>Agaricomycotina</taxon>
        <taxon>Agaricomycetes</taxon>
        <taxon>Agaricomycetidae</taxon>
        <taxon>Agaricales</taxon>
        <taxon>Tricholomatineae</taxon>
        <taxon>Lyophyllaceae</taxon>
        <taxon>Hypsizygus</taxon>
    </lineage>
</organism>
<reference evidence="1" key="1">
    <citation type="submission" date="2018-04" db="EMBL/GenBank/DDBJ databases">
        <title>Whole genome sequencing of Hypsizygus marmoreus.</title>
        <authorList>
            <person name="Choi I.-G."/>
            <person name="Min B."/>
            <person name="Kim J.-G."/>
            <person name="Kim S."/>
            <person name="Oh Y.-L."/>
            <person name="Kong W.-S."/>
            <person name="Park H."/>
            <person name="Jeong J."/>
            <person name="Song E.-S."/>
        </authorList>
    </citation>
    <scope>NUCLEOTIDE SEQUENCE [LARGE SCALE GENOMIC DNA]</scope>
    <source>
        <strain evidence="1">51987-8</strain>
    </source>
</reference>
<dbReference type="InParanoid" id="A0A369JXK9"/>
<protein>
    <submittedName>
        <fullName evidence="1">Uncharacterized protein</fullName>
    </submittedName>
</protein>
<name>A0A369JXK9_HYPMA</name>
<gene>
    <name evidence="1" type="ORF">Hypma_008039</name>
</gene>
<accession>A0A369JXK9</accession>
<dbReference type="Proteomes" id="UP000076154">
    <property type="component" value="Unassembled WGS sequence"/>
</dbReference>
<evidence type="ECO:0000313" key="1">
    <source>
        <dbReference type="EMBL" id="RDB25277.1"/>
    </source>
</evidence>
<keyword evidence="2" id="KW-1185">Reference proteome</keyword>
<evidence type="ECO:0000313" key="2">
    <source>
        <dbReference type="Proteomes" id="UP000076154"/>
    </source>
</evidence>